<dbReference type="SUPFAM" id="SSF48452">
    <property type="entry name" value="TPR-like"/>
    <property type="match status" value="1"/>
</dbReference>
<dbReference type="Pfam" id="PF13424">
    <property type="entry name" value="TPR_12"/>
    <property type="match status" value="1"/>
</dbReference>
<protein>
    <recommendedName>
        <fullName evidence="5">Tetratricopeptide repeat protein</fullName>
    </recommendedName>
</protein>
<proteinExistence type="predicted"/>
<accession>A0A8S2U2N7</accession>
<dbReference type="Proteomes" id="UP000682733">
    <property type="component" value="Unassembled WGS sequence"/>
</dbReference>
<evidence type="ECO:0000313" key="2">
    <source>
        <dbReference type="EMBL" id="CAF1506851.1"/>
    </source>
</evidence>
<dbReference type="InterPro" id="IPR019734">
    <property type="entry name" value="TPR_rpt"/>
</dbReference>
<evidence type="ECO:0000313" key="3">
    <source>
        <dbReference type="EMBL" id="CAF4295048.1"/>
    </source>
</evidence>
<dbReference type="SMART" id="SM00028">
    <property type="entry name" value="TPR"/>
    <property type="match status" value="1"/>
</dbReference>
<dbReference type="EMBL" id="CAJNOK010034734">
    <property type="protein sequence ID" value="CAF1506851.1"/>
    <property type="molecule type" value="Genomic_DNA"/>
</dbReference>
<dbReference type="PROSITE" id="PS50293">
    <property type="entry name" value="TPR_REGION"/>
    <property type="match status" value="1"/>
</dbReference>
<organism evidence="3 4">
    <name type="scientific">Didymodactylos carnosus</name>
    <dbReference type="NCBI Taxonomy" id="1234261"/>
    <lineage>
        <taxon>Eukaryota</taxon>
        <taxon>Metazoa</taxon>
        <taxon>Spiralia</taxon>
        <taxon>Gnathifera</taxon>
        <taxon>Rotifera</taxon>
        <taxon>Eurotatoria</taxon>
        <taxon>Bdelloidea</taxon>
        <taxon>Philodinida</taxon>
        <taxon>Philodinidae</taxon>
        <taxon>Didymodactylos</taxon>
    </lineage>
</organism>
<comment type="caution">
    <text evidence="3">The sequence shown here is derived from an EMBL/GenBank/DDBJ whole genome shotgun (WGS) entry which is preliminary data.</text>
</comment>
<keyword evidence="1" id="KW-0802">TPR repeat</keyword>
<gene>
    <name evidence="2" type="ORF">OVA965_LOCUS37190</name>
    <name evidence="3" type="ORF">TMI583_LOCUS38255</name>
</gene>
<dbReference type="Gene3D" id="1.25.40.10">
    <property type="entry name" value="Tetratricopeptide repeat domain"/>
    <property type="match status" value="1"/>
</dbReference>
<feature type="repeat" description="TPR" evidence="1">
    <location>
        <begin position="28"/>
        <end position="61"/>
    </location>
</feature>
<evidence type="ECO:0000256" key="1">
    <source>
        <dbReference type="PROSITE-ProRule" id="PRU00339"/>
    </source>
</evidence>
<name>A0A8S2U2N7_9BILA</name>
<evidence type="ECO:0000313" key="4">
    <source>
        <dbReference type="Proteomes" id="UP000682733"/>
    </source>
</evidence>
<dbReference type="PROSITE" id="PS50005">
    <property type="entry name" value="TPR"/>
    <property type="match status" value="1"/>
</dbReference>
<dbReference type="AlphaFoldDB" id="A0A8S2U2N7"/>
<reference evidence="3" key="1">
    <citation type="submission" date="2021-02" db="EMBL/GenBank/DDBJ databases">
        <authorList>
            <person name="Nowell W R."/>
        </authorList>
    </citation>
    <scope>NUCLEOTIDE SEQUENCE</scope>
</reference>
<evidence type="ECO:0008006" key="5">
    <source>
        <dbReference type="Google" id="ProtNLM"/>
    </source>
</evidence>
<sequence length="93" mass="11028">MDNYQMPFKNYQSALDIYIQLNTHLSMSMIYNNMGTLYTKQKDLDKAFEFYGKALQLLEILPDTDLHVEMVKNAVKKVKSEDIFRQQPNWNES</sequence>
<dbReference type="EMBL" id="CAJOBA010056786">
    <property type="protein sequence ID" value="CAF4295048.1"/>
    <property type="molecule type" value="Genomic_DNA"/>
</dbReference>
<dbReference type="Proteomes" id="UP000677228">
    <property type="component" value="Unassembled WGS sequence"/>
</dbReference>
<dbReference type="InterPro" id="IPR011990">
    <property type="entry name" value="TPR-like_helical_dom_sf"/>
</dbReference>